<proteinExistence type="predicted"/>
<gene>
    <name evidence="1" type="ORF">LARSCL_LOCUS3124</name>
</gene>
<keyword evidence="2" id="KW-1185">Reference proteome</keyword>
<evidence type="ECO:0000313" key="1">
    <source>
        <dbReference type="EMBL" id="CAL1266489.1"/>
    </source>
</evidence>
<accession>A0AAV1Z4J6</accession>
<comment type="caution">
    <text evidence="1">The sequence shown here is derived from an EMBL/GenBank/DDBJ whole genome shotgun (WGS) entry which is preliminary data.</text>
</comment>
<protein>
    <submittedName>
        <fullName evidence="1">Uncharacterized protein</fullName>
    </submittedName>
</protein>
<name>A0AAV1Z4J6_9ARAC</name>
<reference evidence="1 2" key="1">
    <citation type="submission" date="2024-04" db="EMBL/GenBank/DDBJ databases">
        <authorList>
            <person name="Rising A."/>
            <person name="Reimegard J."/>
            <person name="Sonavane S."/>
            <person name="Akerstrom W."/>
            <person name="Nylinder S."/>
            <person name="Hedman E."/>
            <person name="Kallberg Y."/>
        </authorList>
    </citation>
    <scope>NUCLEOTIDE SEQUENCE [LARGE SCALE GENOMIC DNA]</scope>
</reference>
<dbReference type="EMBL" id="CAXIEN010000024">
    <property type="protein sequence ID" value="CAL1266489.1"/>
    <property type="molecule type" value="Genomic_DNA"/>
</dbReference>
<dbReference type="Proteomes" id="UP001497382">
    <property type="component" value="Unassembled WGS sequence"/>
</dbReference>
<sequence>MFVGPPLCVASAGSGPPGPAEFIHLTKSEEQKIPKQRKMSRARSVERHLAHTSRPDSSLFLSLSFFSVDCCEWKDQPVLLSRYLYLPMNGQKEDQRVSLRHVDFLSATYGNGLEDFFTPYFVVQVYSISERITNLDEIRDKSFSPDPTFSGHLLIPKPENSKDLLSSIMKRVRRIPSRRKDMQEEGEYLSAETSTFVYGKRKLTICAYIIRREFPSLDCPYSFSSSNACLDWILCKWGWFPKFQGLQRKDRIIKFFVCGQI</sequence>
<evidence type="ECO:0000313" key="2">
    <source>
        <dbReference type="Proteomes" id="UP001497382"/>
    </source>
</evidence>
<organism evidence="1 2">
    <name type="scientific">Larinioides sclopetarius</name>
    <dbReference type="NCBI Taxonomy" id="280406"/>
    <lineage>
        <taxon>Eukaryota</taxon>
        <taxon>Metazoa</taxon>
        <taxon>Ecdysozoa</taxon>
        <taxon>Arthropoda</taxon>
        <taxon>Chelicerata</taxon>
        <taxon>Arachnida</taxon>
        <taxon>Araneae</taxon>
        <taxon>Araneomorphae</taxon>
        <taxon>Entelegynae</taxon>
        <taxon>Araneoidea</taxon>
        <taxon>Araneidae</taxon>
        <taxon>Larinioides</taxon>
    </lineage>
</organism>
<dbReference type="AlphaFoldDB" id="A0AAV1Z4J6"/>